<dbReference type="EMBL" id="KV921373">
    <property type="protein sequence ID" value="ORE16853.1"/>
    <property type="molecule type" value="Genomic_DNA"/>
</dbReference>
<dbReference type="AlphaFoldDB" id="A0A1X0RXR1"/>
<sequence>MVIHHCFHLTVIADYFGEDLCESLFRNSIRDASAAFQRESSVFRKTNFKMVVHTSMTEQTCCSWMLIHHRSVTFSNIYASPVYGSWIHFRGSIVPSTGSNTFIEVSFMVYHYLMNLIFFKGLYDQALVPVYCMQRDQSSTILLDNNKWMNIWLKA</sequence>
<gene>
    <name evidence="1" type="ORF">BCV71DRAFT_270965</name>
</gene>
<accession>A0A1X0RXR1</accession>
<protein>
    <submittedName>
        <fullName evidence="1">Uncharacterized protein</fullName>
    </submittedName>
</protein>
<organism evidence="1 2">
    <name type="scientific">Rhizopus microsporus</name>
    <dbReference type="NCBI Taxonomy" id="58291"/>
    <lineage>
        <taxon>Eukaryota</taxon>
        <taxon>Fungi</taxon>
        <taxon>Fungi incertae sedis</taxon>
        <taxon>Mucoromycota</taxon>
        <taxon>Mucoromycotina</taxon>
        <taxon>Mucoromycetes</taxon>
        <taxon>Mucorales</taxon>
        <taxon>Mucorineae</taxon>
        <taxon>Rhizopodaceae</taxon>
        <taxon>Rhizopus</taxon>
    </lineage>
</organism>
<evidence type="ECO:0000313" key="1">
    <source>
        <dbReference type="EMBL" id="ORE16853.1"/>
    </source>
</evidence>
<name>A0A1X0RXR1_RHIZD</name>
<reference evidence="1 2" key="1">
    <citation type="journal article" date="2016" name="Proc. Natl. Acad. Sci. U.S.A.">
        <title>Lipid metabolic changes in an early divergent fungus govern the establishment of a mutualistic symbiosis with endobacteria.</title>
        <authorList>
            <person name="Lastovetsky O.A."/>
            <person name="Gaspar M.L."/>
            <person name="Mondo S.J."/>
            <person name="LaButti K.M."/>
            <person name="Sandor L."/>
            <person name="Grigoriev I.V."/>
            <person name="Henry S.A."/>
            <person name="Pawlowska T.E."/>
        </authorList>
    </citation>
    <scope>NUCLEOTIDE SEQUENCE [LARGE SCALE GENOMIC DNA]</scope>
    <source>
        <strain evidence="1 2">ATCC 11559</strain>
    </source>
</reference>
<dbReference type="Proteomes" id="UP000242381">
    <property type="component" value="Unassembled WGS sequence"/>
</dbReference>
<proteinExistence type="predicted"/>
<evidence type="ECO:0000313" key="2">
    <source>
        <dbReference type="Proteomes" id="UP000242381"/>
    </source>
</evidence>